<evidence type="ECO:0000313" key="2">
    <source>
        <dbReference type="EMBL" id="QPI16697.1"/>
    </source>
</evidence>
<protein>
    <submittedName>
        <fullName evidence="2">Uncharacterized protein</fullName>
    </submittedName>
</protein>
<sequence length="187" mass="21401">MTIFIRIVLTMKYYILIALAFIGITESYLNVHLLNLRKNKTTSLRLSKKKIMDDNQKFIYKNYLLSVRKVKKSMQRSNSIVDINGIIDSIKSNINTNSTTNNEAVIYLKKNETLIDNSELVAKKLILSNIHIDVSNIKQIHISTKNDTIIVNLDKNNIQNNDMVKYELGKIDALLNIASIITSLMNN</sequence>
<keyword evidence="1" id="KW-0812">Transmembrane</keyword>
<proteinExistence type="predicted"/>
<gene>
    <name evidence="2" type="ORF">NIOZUU159_00191</name>
</gene>
<keyword evidence="1" id="KW-1133">Transmembrane helix</keyword>
<name>A0A7S9SUP7_9VIRU</name>
<accession>A0A7S9SUP7</accession>
<evidence type="ECO:0000256" key="1">
    <source>
        <dbReference type="SAM" id="Phobius"/>
    </source>
</evidence>
<organism evidence="2">
    <name type="scientific">Virus NIOZ-UU159</name>
    <dbReference type="NCBI Taxonomy" id="2763270"/>
    <lineage>
        <taxon>Viruses</taxon>
    </lineage>
</organism>
<feature type="transmembrane region" description="Helical" evidence="1">
    <location>
        <begin position="13"/>
        <end position="36"/>
    </location>
</feature>
<reference evidence="2" key="1">
    <citation type="submission" date="2020-08" db="EMBL/GenBank/DDBJ databases">
        <title>Bridging the membrane lipid divide: bacteria of the FCB group superphylum have the potential to synthesize archaeal ether lipids.</title>
        <authorList>
            <person name="Villanueva L."/>
            <person name="von Meijenfeldt F.A.B."/>
            <person name="Westbye A.B."/>
            <person name="Yadav S."/>
            <person name="Hopmans E.C."/>
            <person name="Dutilh B.E."/>
            <person name="Sinninghe Damste J.S."/>
        </authorList>
    </citation>
    <scope>NUCLEOTIDE SEQUENCE</scope>
    <source>
        <strain evidence="2">NIOZ-UU159</strain>
    </source>
</reference>
<keyword evidence="1" id="KW-0472">Membrane</keyword>
<dbReference type="EMBL" id="MW030595">
    <property type="protein sequence ID" value="QPI16697.1"/>
    <property type="molecule type" value="Genomic_DNA"/>
</dbReference>